<dbReference type="GO" id="GO:0003676">
    <property type="term" value="F:nucleic acid binding"/>
    <property type="evidence" value="ECO:0007669"/>
    <property type="project" value="InterPro"/>
</dbReference>
<keyword evidence="2" id="KW-1185">Reference proteome</keyword>
<reference evidence="1 2" key="1">
    <citation type="journal article" date="2019" name="Sci. Rep.">
        <title>Orb-weaving spider Araneus ventricosus genome elucidates the spidroin gene catalogue.</title>
        <authorList>
            <person name="Kono N."/>
            <person name="Nakamura H."/>
            <person name="Ohtoshi R."/>
            <person name="Moran D.A.P."/>
            <person name="Shinohara A."/>
            <person name="Yoshida Y."/>
            <person name="Fujiwara M."/>
            <person name="Mori M."/>
            <person name="Tomita M."/>
            <person name="Arakawa K."/>
        </authorList>
    </citation>
    <scope>NUCLEOTIDE SEQUENCE [LARGE SCALE GENOMIC DNA]</scope>
</reference>
<sequence length="103" mass="11966">MQKCPEYLKNIKFSYTTMLIYYVARPFKKTLEAFCWDLLPLFLYLLNVAASNCNLFCSLQNALSEECFSSYEDIQKWLDGWIVSKQQTSFLECVCSLTDGSVL</sequence>
<dbReference type="AlphaFoldDB" id="A0A4Y2D2P3"/>
<gene>
    <name evidence="1" type="ORF">AVEN_21907_1</name>
</gene>
<evidence type="ECO:0000313" key="2">
    <source>
        <dbReference type="Proteomes" id="UP000499080"/>
    </source>
</evidence>
<dbReference type="Gene3D" id="3.30.420.10">
    <property type="entry name" value="Ribonuclease H-like superfamily/Ribonuclease H"/>
    <property type="match status" value="1"/>
</dbReference>
<accession>A0A4Y2D2P3</accession>
<dbReference type="InterPro" id="IPR036397">
    <property type="entry name" value="RNaseH_sf"/>
</dbReference>
<protein>
    <submittedName>
        <fullName evidence="1">Uncharacterized protein</fullName>
    </submittedName>
</protein>
<organism evidence="1 2">
    <name type="scientific">Araneus ventricosus</name>
    <name type="common">Orbweaver spider</name>
    <name type="synonym">Epeira ventricosa</name>
    <dbReference type="NCBI Taxonomy" id="182803"/>
    <lineage>
        <taxon>Eukaryota</taxon>
        <taxon>Metazoa</taxon>
        <taxon>Ecdysozoa</taxon>
        <taxon>Arthropoda</taxon>
        <taxon>Chelicerata</taxon>
        <taxon>Arachnida</taxon>
        <taxon>Araneae</taxon>
        <taxon>Araneomorphae</taxon>
        <taxon>Entelegynae</taxon>
        <taxon>Araneoidea</taxon>
        <taxon>Araneidae</taxon>
        <taxon>Araneus</taxon>
    </lineage>
</organism>
<proteinExistence type="predicted"/>
<evidence type="ECO:0000313" key="1">
    <source>
        <dbReference type="EMBL" id="GBM10579.1"/>
    </source>
</evidence>
<comment type="caution">
    <text evidence="1">The sequence shown here is derived from an EMBL/GenBank/DDBJ whole genome shotgun (WGS) entry which is preliminary data.</text>
</comment>
<name>A0A4Y2D2P3_ARAVE</name>
<dbReference type="Proteomes" id="UP000499080">
    <property type="component" value="Unassembled WGS sequence"/>
</dbReference>
<dbReference type="EMBL" id="BGPR01000288">
    <property type="protein sequence ID" value="GBM10579.1"/>
    <property type="molecule type" value="Genomic_DNA"/>
</dbReference>